<reference evidence="8" key="1">
    <citation type="journal article" date="2020" name="Nature">
        <title>Giant virus diversity and host interactions through global metagenomics.</title>
        <authorList>
            <person name="Schulz F."/>
            <person name="Roux S."/>
            <person name="Paez-Espino D."/>
            <person name="Jungbluth S."/>
            <person name="Walsh D.A."/>
            <person name="Denef V.J."/>
            <person name="McMahon K.D."/>
            <person name="Konstantinidis K.T."/>
            <person name="Eloe-Fadrosh E.A."/>
            <person name="Kyrpides N.C."/>
            <person name="Woyke T."/>
        </authorList>
    </citation>
    <scope>NUCLEOTIDE SEQUENCE</scope>
    <source>
        <strain evidence="8">GVMAG-M-3300023174-132</strain>
    </source>
</reference>
<keyword evidence="3" id="KW-0285">Flavoprotein</keyword>
<evidence type="ECO:0000313" key="8">
    <source>
        <dbReference type="EMBL" id="QHT13706.1"/>
    </source>
</evidence>
<organism evidence="8">
    <name type="scientific">viral metagenome</name>
    <dbReference type="NCBI Taxonomy" id="1070528"/>
    <lineage>
        <taxon>unclassified sequences</taxon>
        <taxon>metagenomes</taxon>
        <taxon>organismal metagenomes</taxon>
    </lineage>
</organism>
<dbReference type="Gene3D" id="1.20.120.310">
    <property type="entry name" value="ERV/ALR sulfhydryl oxidase domain"/>
    <property type="match status" value="1"/>
</dbReference>
<proteinExistence type="predicted"/>
<dbReference type="EC" id="1.8.3.2" evidence="2"/>
<feature type="domain" description="ERV/ALR sulfhydryl oxidase" evidence="7">
    <location>
        <begin position="1"/>
        <end position="103"/>
    </location>
</feature>
<keyword evidence="5" id="KW-0560">Oxidoreductase</keyword>
<evidence type="ECO:0000256" key="4">
    <source>
        <dbReference type="ARBA" id="ARBA00022827"/>
    </source>
</evidence>
<name>A0A6C0D9L0_9ZZZZ</name>
<evidence type="ECO:0000256" key="3">
    <source>
        <dbReference type="ARBA" id="ARBA00022630"/>
    </source>
</evidence>
<evidence type="ECO:0000256" key="5">
    <source>
        <dbReference type="ARBA" id="ARBA00023002"/>
    </source>
</evidence>
<keyword evidence="4" id="KW-0274">FAD</keyword>
<keyword evidence="6" id="KW-1015">Disulfide bond</keyword>
<dbReference type="AlphaFoldDB" id="A0A6C0D9L0"/>
<comment type="cofactor">
    <cofactor evidence="1">
        <name>FAD</name>
        <dbReference type="ChEBI" id="CHEBI:57692"/>
    </cofactor>
</comment>
<evidence type="ECO:0000256" key="6">
    <source>
        <dbReference type="ARBA" id="ARBA00023157"/>
    </source>
</evidence>
<protein>
    <recommendedName>
        <fullName evidence="2">thiol oxidase</fullName>
        <ecNumber evidence="2">1.8.3.2</ecNumber>
    </recommendedName>
</protein>
<accession>A0A6C0D9L0</accession>
<dbReference type="GO" id="GO:0016972">
    <property type="term" value="F:thiol oxidase activity"/>
    <property type="evidence" value="ECO:0007669"/>
    <property type="project" value="UniProtKB-EC"/>
</dbReference>
<dbReference type="InterPro" id="IPR017905">
    <property type="entry name" value="ERV/ALR_sulphydryl_oxidase"/>
</dbReference>
<dbReference type="SUPFAM" id="SSF69000">
    <property type="entry name" value="FAD-dependent thiol oxidase"/>
    <property type="match status" value="1"/>
</dbReference>
<sequence>MDTRFWGPSGWQLLHLIAASPVTNTQAVYDWFHLLEFVLPCKYCRASFHDYMKLQPLTKAIIEDKTAFSRWIFDIHNRVNDKLRGQGLLNKRNPSWATVRDHWLHAARELCESATPTQKGWDFFTSIAYSTPDSDYKAVPMPDAPEQTSNWSILDMATRNRYNLMTREERITALTQWWKLLPSILPCAAWRKSWAEAYRKVGEPPLASFHKRQQQQQSQRKAVMQWMWNVECAVCDGLKCPTPHPSLHFLKKEVGAFESSCSSAKGSRRKTCRKTRKRLLRLQKTHKKR</sequence>
<dbReference type="Pfam" id="PF04777">
    <property type="entry name" value="Evr1_Alr"/>
    <property type="match status" value="1"/>
</dbReference>
<dbReference type="EMBL" id="MN739576">
    <property type="protein sequence ID" value="QHT13706.1"/>
    <property type="molecule type" value="Genomic_DNA"/>
</dbReference>
<evidence type="ECO:0000259" key="7">
    <source>
        <dbReference type="PROSITE" id="PS51324"/>
    </source>
</evidence>
<dbReference type="InterPro" id="IPR036774">
    <property type="entry name" value="ERV/ALR_sulphydryl_oxid_sf"/>
</dbReference>
<dbReference type="PROSITE" id="PS51324">
    <property type="entry name" value="ERV_ALR"/>
    <property type="match status" value="1"/>
</dbReference>
<evidence type="ECO:0000256" key="1">
    <source>
        <dbReference type="ARBA" id="ARBA00001974"/>
    </source>
</evidence>
<evidence type="ECO:0000256" key="2">
    <source>
        <dbReference type="ARBA" id="ARBA00012512"/>
    </source>
</evidence>